<evidence type="ECO:0000256" key="1">
    <source>
        <dbReference type="SAM" id="MobiDB-lite"/>
    </source>
</evidence>
<dbReference type="InterPro" id="IPR002554">
    <property type="entry name" value="PP2A_B56"/>
</dbReference>
<sequence>KKKEKMFKQILGKLPKKPSSAKFWDNGESQAPDNSHHQGDDEVRSQSSSNGDCVSVEVLPRLKDVSISEKLRLCCVVFDFAAEPQVNLKEKEIKRQTLLEYVISSGNAKFPESVIQEAVEIVSANLFFFFLIGFGRSRRRIFEPFLASLADCLRVPSKTRVASPNTDAKISKKYIDPTFVLNLLHLFDSEDQKERESFSKQYDLVRQNSRIILPIVFPALEKNGSSHWNQTVKNLTENVLKVLSDTNPECSRKFQEDQQNEEDTKKKNGETWRQQEEIVIKWLILDLSVCILLFV</sequence>
<dbReference type="InterPro" id="IPR016024">
    <property type="entry name" value="ARM-type_fold"/>
</dbReference>
<dbReference type="PANTHER" id="PTHR10257:SF82">
    <property type="entry name" value="SERINE_THREONINE PROTEIN PHOSPHATASE 2A REGULATORY SUBUNIT"/>
    <property type="match status" value="1"/>
</dbReference>
<evidence type="ECO:0000313" key="3">
    <source>
        <dbReference type="Proteomes" id="UP000824890"/>
    </source>
</evidence>
<comment type="caution">
    <text evidence="2">The sequence shown here is derived from an EMBL/GenBank/DDBJ whole genome shotgun (WGS) entry which is preliminary data.</text>
</comment>
<organism evidence="2 3">
    <name type="scientific">Brassica napus</name>
    <name type="common">Rape</name>
    <dbReference type="NCBI Taxonomy" id="3708"/>
    <lineage>
        <taxon>Eukaryota</taxon>
        <taxon>Viridiplantae</taxon>
        <taxon>Streptophyta</taxon>
        <taxon>Embryophyta</taxon>
        <taxon>Tracheophyta</taxon>
        <taxon>Spermatophyta</taxon>
        <taxon>Magnoliopsida</taxon>
        <taxon>eudicotyledons</taxon>
        <taxon>Gunneridae</taxon>
        <taxon>Pentapetalae</taxon>
        <taxon>rosids</taxon>
        <taxon>malvids</taxon>
        <taxon>Brassicales</taxon>
        <taxon>Brassicaceae</taxon>
        <taxon>Brassiceae</taxon>
        <taxon>Brassica</taxon>
    </lineage>
</organism>
<protein>
    <submittedName>
        <fullName evidence="2">Uncharacterized protein</fullName>
    </submittedName>
</protein>
<feature type="region of interest" description="Disordered" evidence="1">
    <location>
        <begin position="251"/>
        <end position="270"/>
    </location>
</feature>
<dbReference type="EMBL" id="JAGKQM010000009">
    <property type="protein sequence ID" value="KAH0910375.1"/>
    <property type="molecule type" value="Genomic_DNA"/>
</dbReference>
<accession>A0ABQ8C1P1</accession>
<feature type="region of interest" description="Disordered" evidence="1">
    <location>
        <begin position="15"/>
        <end position="50"/>
    </location>
</feature>
<keyword evidence="3" id="KW-1185">Reference proteome</keyword>
<dbReference type="Proteomes" id="UP000824890">
    <property type="component" value="Unassembled WGS sequence"/>
</dbReference>
<evidence type="ECO:0000313" key="2">
    <source>
        <dbReference type="EMBL" id="KAH0910375.1"/>
    </source>
</evidence>
<proteinExistence type="predicted"/>
<feature type="non-terminal residue" evidence="2">
    <location>
        <position position="1"/>
    </location>
</feature>
<dbReference type="Gene3D" id="1.25.10.10">
    <property type="entry name" value="Leucine-rich Repeat Variant"/>
    <property type="match status" value="2"/>
</dbReference>
<name>A0ABQ8C1P1_BRANA</name>
<dbReference type="SUPFAM" id="SSF48371">
    <property type="entry name" value="ARM repeat"/>
    <property type="match status" value="2"/>
</dbReference>
<dbReference type="Pfam" id="PF01603">
    <property type="entry name" value="B56"/>
    <property type="match status" value="2"/>
</dbReference>
<gene>
    <name evidence="2" type="ORF">HID58_033696</name>
</gene>
<feature type="compositionally biased region" description="Basic and acidic residues" evidence="1">
    <location>
        <begin position="34"/>
        <end position="44"/>
    </location>
</feature>
<dbReference type="InterPro" id="IPR011989">
    <property type="entry name" value="ARM-like"/>
</dbReference>
<reference evidence="2 3" key="1">
    <citation type="submission" date="2021-05" db="EMBL/GenBank/DDBJ databases">
        <title>Genome Assembly of Synthetic Allotetraploid Brassica napus Reveals Homoeologous Exchanges between Subgenomes.</title>
        <authorList>
            <person name="Davis J.T."/>
        </authorList>
    </citation>
    <scope>NUCLEOTIDE SEQUENCE [LARGE SCALE GENOMIC DNA]</scope>
    <source>
        <strain evidence="3">cv. Da-Ae</strain>
        <tissue evidence="2">Seedling</tissue>
    </source>
</reference>
<dbReference type="PANTHER" id="PTHR10257">
    <property type="entry name" value="SERINE/THREONINE PROTEIN PHOSPHATASE 2A PP2A REGULATORY SUBUNIT B"/>
    <property type="match status" value="1"/>
</dbReference>